<dbReference type="AlphaFoldDB" id="A0AA87CP10"/>
<dbReference type="Gene3D" id="2.60.40.1570">
    <property type="entry name" value="Dr adhesin"/>
    <property type="match status" value="1"/>
</dbReference>
<dbReference type="EMBL" id="ABJD02000105">
    <property type="protein sequence ID" value="EDU57784.1"/>
    <property type="molecule type" value="Genomic_DNA"/>
</dbReference>
<dbReference type="InterPro" id="IPR008966">
    <property type="entry name" value="Adhesion_dom_sf"/>
</dbReference>
<evidence type="ECO:0000313" key="5">
    <source>
        <dbReference type="Proteomes" id="UP000004506"/>
    </source>
</evidence>
<feature type="signal peptide" evidence="2">
    <location>
        <begin position="1"/>
        <end position="27"/>
    </location>
</feature>
<reference evidence="3" key="4">
    <citation type="submission" date="2016-11" db="EMBL/GenBank/DDBJ databases">
        <title>Draft genome sequence of Providencia stuartii (ATCC 25827).</title>
        <authorList>
            <person name="Sudarsanam P."/>
            <person name="Ley R."/>
            <person name="Guruge J."/>
            <person name="Turnbaugh P.J."/>
            <person name="Mahowald M."/>
            <person name="Liep D."/>
            <person name="Gordon J."/>
        </authorList>
    </citation>
    <scope>NUCLEOTIDE SEQUENCE</scope>
    <source>
        <strain evidence="3">ATCC 25827</strain>
    </source>
</reference>
<evidence type="ECO:0000313" key="3">
    <source>
        <dbReference type="EMBL" id="EDU57482.1"/>
    </source>
</evidence>
<sequence>MKLKKVNGFKLLLGVAAIAMSSQAALAAGIASDIFTGTANATYALGQGPQLTITPVDNLRAGLWQVDKPIANFSVSNLDGHDHYAIRWTPGTFTPASADLTKNVAILSGKNNPNNKLEAFFYASDASSSKSETEWFIYPSSVTTDSIGAVVHKMINADTYVVSLDAAFWAL</sequence>
<name>A0AA87CP10_PROST</name>
<reference evidence="3" key="5">
    <citation type="submission" date="2016-11" db="EMBL/GenBank/DDBJ databases">
        <title>Draft genome sequence of Providencia stuartii(ATCC 25827).</title>
        <authorList>
            <person name="Sudarsanam P."/>
            <person name="Ley R."/>
            <person name="Guruge J."/>
            <person name="Turnbaugh P.J."/>
            <person name="Mahowald M."/>
            <person name="Liep D."/>
            <person name="Gordon J."/>
        </authorList>
    </citation>
    <scope>NUCLEOTIDE SEQUENCE</scope>
    <source>
        <strain evidence="3">ATCC 25827</strain>
    </source>
</reference>
<gene>
    <name evidence="4" type="ORF">PROSTU_04233</name>
    <name evidence="3" type="ORF">PROSTU_04727</name>
</gene>
<reference evidence="5" key="2">
    <citation type="submission" date="2008-04" db="EMBL/GenBank/DDBJ databases">
        <title>Draft genome sequence of Providencia stuartii(ATCC 25827).</title>
        <authorList>
            <person name="Sudarsanam P."/>
            <person name="Ley R."/>
            <person name="Guruge J."/>
            <person name="Turnbaugh P.J."/>
            <person name="Mahowald M."/>
            <person name="Liep D."/>
            <person name="Gordon J."/>
        </authorList>
    </citation>
    <scope>NUCLEOTIDE SEQUENCE [LARGE SCALE GENOMIC DNA]</scope>
    <source>
        <strain evidence="5">ATCC 25827</strain>
    </source>
</reference>
<dbReference type="EMBL" id="ABJD02000118">
    <property type="protein sequence ID" value="EDU57482.1"/>
    <property type="molecule type" value="Genomic_DNA"/>
</dbReference>
<dbReference type="SUPFAM" id="SSF49401">
    <property type="entry name" value="Bacterial adhesins"/>
    <property type="match status" value="1"/>
</dbReference>
<dbReference type="InterPro" id="IPR037028">
    <property type="entry name" value="Dr_adhesin_sf"/>
</dbReference>
<dbReference type="Proteomes" id="UP000004506">
    <property type="component" value="Unassembled WGS sequence"/>
</dbReference>
<evidence type="ECO:0000256" key="2">
    <source>
        <dbReference type="SAM" id="SignalP"/>
    </source>
</evidence>
<evidence type="ECO:0000313" key="4">
    <source>
        <dbReference type="EMBL" id="EDU57784.1"/>
    </source>
</evidence>
<reference evidence="3 5" key="3">
    <citation type="submission" date="2008-05" db="EMBL/GenBank/DDBJ databases">
        <authorList>
            <person name="Fulton L."/>
            <person name="Clifton S."/>
            <person name="Fulton B."/>
            <person name="Xu J."/>
            <person name="Minx P."/>
            <person name="Pepin K.H."/>
            <person name="Johnson M."/>
            <person name="Thiruvilangam P."/>
            <person name="Bhonagiri V."/>
            <person name="Nash W.E."/>
            <person name="Mardis E.R."/>
            <person name="Wilson R.K."/>
        </authorList>
    </citation>
    <scope>NUCLEOTIDE SEQUENCE [LARGE SCALE GENOMIC DNA]</scope>
    <source>
        <strain evidence="3 5">ATCC 25827</strain>
    </source>
</reference>
<proteinExistence type="predicted"/>
<evidence type="ECO:0000256" key="1">
    <source>
        <dbReference type="ARBA" id="ARBA00022729"/>
    </source>
</evidence>
<comment type="caution">
    <text evidence="3">The sequence shown here is derived from an EMBL/GenBank/DDBJ whole genome shotgun (WGS) entry which is preliminary data.</text>
</comment>
<reference evidence="5" key="1">
    <citation type="submission" date="2008-04" db="EMBL/GenBank/DDBJ databases">
        <title>Draft genome sequence of Providencia stuartii (ATCC 25827).</title>
        <authorList>
            <person name="Sudarsanam P."/>
            <person name="Ley R."/>
            <person name="Guruge J."/>
            <person name="Turnbaugh P.J."/>
            <person name="Mahowald M."/>
            <person name="Liep D."/>
            <person name="Gordon J."/>
        </authorList>
    </citation>
    <scope>NUCLEOTIDE SEQUENCE [LARGE SCALE GENOMIC DNA]</scope>
    <source>
        <strain evidence="4 5">ATCC 25827</strain>
    </source>
</reference>
<keyword evidence="1 2" id="KW-0732">Signal</keyword>
<protein>
    <submittedName>
        <fullName evidence="3">Saf-pilin pilus formation protein</fullName>
    </submittedName>
</protein>
<feature type="chain" id="PRO_5041630614" evidence="2">
    <location>
        <begin position="28"/>
        <end position="171"/>
    </location>
</feature>
<dbReference type="RefSeq" id="WP_004915992.1">
    <property type="nucleotide sequence ID" value="NZ_DS607636.1"/>
</dbReference>
<accession>A0AA87CP10</accession>
<organism evidence="3 5">
    <name type="scientific">Providencia stuartii ATCC 25827</name>
    <dbReference type="NCBI Taxonomy" id="471874"/>
    <lineage>
        <taxon>Bacteria</taxon>
        <taxon>Pseudomonadati</taxon>
        <taxon>Pseudomonadota</taxon>
        <taxon>Gammaproteobacteria</taxon>
        <taxon>Enterobacterales</taxon>
        <taxon>Morganellaceae</taxon>
        <taxon>Providencia</taxon>
    </lineage>
</organism>